<dbReference type="RefSeq" id="WP_342688053.1">
    <property type="nucleotide sequence ID" value="NZ_JAZBJM010000019.1"/>
</dbReference>
<reference evidence="4 7" key="1">
    <citation type="submission" date="2024-01" db="EMBL/GenBank/DDBJ databases">
        <title>Aequorivita flavus sp. nov., isolated from deep-sea sediment.</title>
        <authorList>
            <person name="Chen X."/>
        </authorList>
    </citation>
    <scope>NUCLEOTIDE SEQUENCE</scope>
    <source>
        <strain evidence="4">MCCC 1A16923</strain>
        <strain evidence="5 7">MCCC 1A16935</strain>
    </source>
</reference>
<gene>
    <name evidence="5" type="ORF">VZD24_14820</name>
    <name evidence="4" type="ORF">VZD85_14860</name>
</gene>
<dbReference type="InterPro" id="IPR036388">
    <property type="entry name" value="WH-like_DNA-bd_sf"/>
</dbReference>
<evidence type="ECO:0000256" key="2">
    <source>
        <dbReference type="SAM" id="Phobius"/>
    </source>
</evidence>
<dbReference type="InterPro" id="IPR011990">
    <property type="entry name" value="TPR-like_helical_dom_sf"/>
</dbReference>
<dbReference type="InterPro" id="IPR016032">
    <property type="entry name" value="Sig_transdc_resp-reg_C-effctor"/>
</dbReference>
<feature type="domain" description="HTH luxR-type" evidence="3">
    <location>
        <begin position="472"/>
        <end position="499"/>
    </location>
</feature>
<dbReference type="EMBL" id="JBANCF010000020">
    <property type="protein sequence ID" value="MEM0574796.1"/>
    <property type="molecule type" value="Genomic_DNA"/>
</dbReference>
<dbReference type="AlphaFoldDB" id="A0AB35YWC2"/>
<organism evidence="4 6">
    <name type="scientific">Aequorivita flava</name>
    <dbReference type="NCBI Taxonomy" id="3114371"/>
    <lineage>
        <taxon>Bacteria</taxon>
        <taxon>Pseudomonadati</taxon>
        <taxon>Bacteroidota</taxon>
        <taxon>Flavobacteriia</taxon>
        <taxon>Flavobacteriales</taxon>
        <taxon>Flavobacteriaceae</taxon>
        <taxon>Aequorivita</taxon>
    </lineage>
</organism>
<dbReference type="PROSITE" id="PS00622">
    <property type="entry name" value="HTH_LUXR_1"/>
    <property type="match status" value="1"/>
</dbReference>
<dbReference type="InterPro" id="IPR000792">
    <property type="entry name" value="Tscrpt_reg_LuxR_C"/>
</dbReference>
<protein>
    <recommendedName>
        <fullName evidence="3">HTH luxR-type domain-containing protein</fullName>
    </recommendedName>
</protein>
<dbReference type="Proteomes" id="UP001388259">
    <property type="component" value="Unassembled WGS sequence"/>
</dbReference>
<dbReference type="SUPFAM" id="SSF48452">
    <property type="entry name" value="TPR-like"/>
    <property type="match status" value="1"/>
</dbReference>
<feature type="coiled-coil region" evidence="1">
    <location>
        <begin position="378"/>
        <end position="405"/>
    </location>
</feature>
<dbReference type="Gene3D" id="1.10.10.10">
    <property type="entry name" value="Winged helix-like DNA-binding domain superfamily/Winged helix DNA-binding domain"/>
    <property type="match status" value="1"/>
</dbReference>
<dbReference type="SUPFAM" id="SSF46894">
    <property type="entry name" value="C-terminal effector domain of the bipartite response regulators"/>
    <property type="match status" value="1"/>
</dbReference>
<feature type="transmembrane region" description="Helical" evidence="2">
    <location>
        <begin position="335"/>
        <end position="354"/>
    </location>
</feature>
<keyword evidence="2" id="KW-1133">Transmembrane helix</keyword>
<name>A0AB35YWC2_9FLAO</name>
<dbReference type="Proteomes" id="UP001390963">
    <property type="component" value="Unassembled WGS sequence"/>
</dbReference>
<evidence type="ECO:0000256" key="1">
    <source>
        <dbReference type="SAM" id="Coils"/>
    </source>
</evidence>
<dbReference type="EMBL" id="JAZBJM010000019">
    <property type="protein sequence ID" value="MEM0519641.1"/>
    <property type="molecule type" value="Genomic_DNA"/>
</dbReference>
<sequence length="516" mass="60704">MKFLFCVFLFLQFLPVFSQKENNYGKYIDSADVYVLVDGEKALQFLDSIPTPLENYIDGNVGKYYYLQGIAYYRLNEEALMYQSYLLAIRNAKKEKDYSVAGDASIELFSDIYVIENDSTAYKYLDDAQRYYTLANDHNGLLQIKQMHAYVAFTHSDYKKCNELILKDLAEYKAVTDDAYYYLFAIYMLTSNYIHLNDLENANKYLDEFRSLKSNPTIEEYNYKNYKAELNICMAKLHLDLKQSDSAIFYLSNARRLQDYLGLIAQGEFYSFNAEAYKAKGAYDKSLAYLDSLKLFQEKIFSDNMEASLELNDILLKTEETLSKESENTERHQNWLKILGVVLLFFLFVLIFGYKKLKMSIKHLLLKEKNFSQLETKHEKLKVKNHELESYIEDVKNKLKAITSKEDKSTQRSEIRDLYRTINAETTTIKNDDEKHFEMLQELNESFFDEINEDYPQLGNTETLVCYYLKLGFKNKEIAFFLDRSIRSVESIRYRISKKMSLENSKILVSVLNENY</sequence>
<keyword evidence="7" id="KW-1185">Reference proteome</keyword>
<accession>A0AB35YWC2</accession>
<dbReference type="SMART" id="SM00421">
    <property type="entry name" value="HTH_LUXR"/>
    <property type="match status" value="1"/>
</dbReference>
<evidence type="ECO:0000259" key="3">
    <source>
        <dbReference type="PROSITE" id="PS00622"/>
    </source>
</evidence>
<keyword evidence="1" id="KW-0175">Coiled coil</keyword>
<dbReference type="GO" id="GO:0003677">
    <property type="term" value="F:DNA binding"/>
    <property type="evidence" value="ECO:0007669"/>
    <property type="project" value="InterPro"/>
</dbReference>
<keyword evidence="2" id="KW-0812">Transmembrane</keyword>
<evidence type="ECO:0000313" key="4">
    <source>
        <dbReference type="EMBL" id="MEM0519641.1"/>
    </source>
</evidence>
<evidence type="ECO:0000313" key="7">
    <source>
        <dbReference type="Proteomes" id="UP001390963"/>
    </source>
</evidence>
<evidence type="ECO:0000313" key="5">
    <source>
        <dbReference type="EMBL" id="MEM0574796.1"/>
    </source>
</evidence>
<dbReference type="GO" id="GO:0006355">
    <property type="term" value="P:regulation of DNA-templated transcription"/>
    <property type="evidence" value="ECO:0007669"/>
    <property type="project" value="InterPro"/>
</dbReference>
<keyword evidence="2" id="KW-0472">Membrane</keyword>
<proteinExistence type="predicted"/>
<evidence type="ECO:0000313" key="6">
    <source>
        <dbReference type="Proteomes" id="UP001388259"/>
    </source>
</evidence>
<comment type="caution">
    <text evidence="4">The sequence shown here is derived from an EMBL/GenBank/DDBJ whole genome shotgun (WGS) entry which is preliminary data.</text>
</comment>